<protein>
    <submittedName>
        <fullName evidence="2">Uncharacterized protein</fullName>
    </submittedName>
</protein>
<dbReference type="Proteomes" id="UP000054563">
    <property type="component" value="Unassembled WGS sequence"/>
</dbReference>
<gene>
    <name evidence="2" type="ORF">CIHG_04359</name>
</gene>
<reference evidence="3" key="1">
    <citation type="journal article" date="2010" name="Genome Res.">
        <title>Population genomic sequencing of Coccidioides fungi reveals recent hybridization and transposon control.</title>
        <authorList>
            <person name="Neafsey D.E."/>
            <person name="Barker B.M."/>
            <person name="Sharpton T.J."/>
            <person name="Stajich J.E."/>
            <person name="Park D.J."/>
            <person name="Whiston E."/>
            <person name="Hung C.-Y."/>
            <person name="McMahan C."/>
            <person name="White J."/>
            <person name="Sykes S."/>
            <person name="Heiman D."/>
            <person name="Young S."/>
            <person name="Zeng Q."/>
            <person name="Abouelleil A."/>
            <person name="Aftuck L."/>
            <person name="Bessette D."/>
            <person name="Brown A."/>
            <person name="FitzGerald M."/>
            <person name="Lui A."/>
            <person name="Macdonald J.P."/>
            <person name="Priest M."/>
            <person name="Orbach M.J."/>
            <person name="Galgiani J.N."/>
            <person name="Kirkland T.N."/>
            <person name="Cole G.T."/>
            <person name="Birren B.W."/>
            <person name="Henn M.R."/>
            <person name="Taylor J.W."/>
            <person name="Rounsley S.D."/>
        </authorList>
    </citation>
    <scope>NUCLEOTIDE SEQUENCE [LARGE SCALE GENOMIC DNA]</scope>
    <source>
        <strain evidence="3">H538.4</strain>
    </source>
</reference>
<evidence type="ECO:0000313" key="2">
    <source>
        <dbReference type="EMBL" id="KMU86571.1"/>
    </source>
</evidence>
<evidence type="ECO:0000313" key="3">
    <source>
        <dbReference type="Proteomes" id="UP000054563"/>
    </source>
</evidence>
<proteinExistence type="predicted"/>
<dbReference type="AlphaFoldDB" id="A0A0J8RPM6"/>
<name>A0A0J8RPM6_COCIT</name>
<feature type="region of interest" description="Disordered" evidence="1">
    <location>
        <begin position="1"/>
        <end position="36"/>
    </location>
</feature>
<dbReference type="VEuPathDB" id="FungiDB:CIHG_04359"/>
<organism evidence="2 3">
    <name type="scientific">Coccidioides immitis H538.4</name>
    <dbReference type="NCBI Taxonomy" id="396776"/>
    <lineage>
        <taxon>Eukaryota</taxon>
        <taxon>Fungi</taxon>
        <taxon>Dikarya</taxon>
        <taxon>Ascomycota</taxon>
        <taxon>Pezizomycotina</taxon>
        <taxon>Eurotiomycetes</taxon>
        <taxon>Eurotiomycetidae</taxon>
        <taxon>Onygenales</taxon>
        <taxon>Onygenaceae</taxon>
        <taxon>Coccidioides</taxon>
    </lineage>
</organism>
<sequence>MTESRIDASSRDSTSRIYDRQTESKQHSSSSSTACRDTRYAEIVERVDARRDGRWRDDEVRQRRGRAVMRSPQPTRRATSHTLVSRLCARRRCAAWRRVCCAARLPTGLLLASQAIR</sequence>
<evidence type="ECO:0000256" key="1">
    <source>
        <dbReference type="SAM" id="MobiDB-lite"/>
    </source>
</evidence>
<feature type="compositionally biased region" description="Basic and acidic residues" evidence="1">
    <location>
        <begin position="1"/>
        <end position="26"/>
    </location>
</feature>
<accession>A0A0J8RPM6</accession>
<dbReference type="EMBL" id="DS016993">
    <property type="protein sequence ID" value="KMU86571.1"/>
    <property type="molecule type" value="Genomic_DNA"/>
</dbReference>